<dbReference type="RefSeq" id="YP_010782099.1">
    <property type="nucleotide sequence ID" value="NC_075039.1"/>
</dbReference>
<evidence type="ECO:0000313" key="2">
    <source>
        <dbReference type="EMBL" id="QKU35435.1"/>
    </source>
</evidence>
<dbReference type="EMBL" id="KY523104">
    <property type="protein sequence ID" value="QKU35435.1"/>
    <property type="molecule type" value="Genomic_DNA"/>
</dbReference>
<name>A0A6N1NLS8_9VIRU</name>
<feature type="transmembrane region" description="Helical" evidence="1">
    <location>
        <begin position="42"/>
        <end position="62"/>
    </location>
</feature>
<protein>
    <submittedName>
        <fullName evidence="2">Uncharacterized protein</fullName>
    </submittedName>
</protein>
<reference evidence="2" key="1">
    <citation type="submission" date="2017-01" db="EMBL/GenBank/DDBJ databases">
        <authorList>
            <person name="Assis F.L."/>
            <person name="Abrahao J.S."/>
            <person name="Silva L."/>
            <person name="Khalil J.B."/>
            <person name="Rodrigues R."/>
            <person name="Silva L.S."/>
            <person name="Arantes T."/>
            <person name="Boratto P."/>
            <person name="Andrade M."/>
            <person name="Kroon E.G."/>
            <person name="Ribeiro B."/>
            <person name="Bergier I."/>
            <person name="Seligmann H."/>
            <person name="Ghigo E."/>
            <person name="Colson P."/>
            <person name="Levasseur A."/>
            <person name="Raoult D."/>
            <person name="Scola B.L."/>
        </authorList>
    </citation>
    <scope>NUCLEOTIDE SEQUENCE</scope>
    <source>
        <strain evidence="2">Soda lake</strain>
    </source>
</reference>
<dbReference type="GeneID" id="80518863"/>
<proteinExistence type="predicted"/>
<organism evidence="2">
    <name type="scientific">Tupanvirus soda lake</name>
    <dbReference type="NCBI Taxonomy" id="2126985"/>
    <lineage>
        <taxon>Viruses</taxon>
        <taxon>Varidnaviria</taxon>
        <taxon>Bamfordvirae</taxon>
        <taxon>Nucleocytoviricota</taxon>
        <taxon>Megaviricetes</taxon>
        <taxon>Imitervirales</taxon>
        <taxon>Mimiviridae</taxon>
        <taxon>Megamimivirinae</taxon>
        <taxon>Tupanvirus</taxon>
        <taxon>Tupanvirus salinum</taxon>
    </lineage>
</organism>
<keyword evidence="1" id="KW-0472">Membrane</keyword>
<keyword evidence="1" id="KW-0812">Transmembrane</keyword>
<reference evidence="2" key="2">
    <citation type="journal article" date="2018" name="Nat. Commun.">
        <title>Tailed giant Tupanvirus possesses the most complete translational apparatus of the known virosphere.</title>
        <authorList>
            <person name="Abrahao J."/>
            <person name="Silva L."/>
            <person name="Silva L.S."/>
            <person name="Khalil J.Y.B."/>
            <person name="Rodrigues R."/>
            <person name="Arantes T."/>
            <person name="Assis F."/>
            <person name="Boratto P."/>
            <person name="Andrade M."/>
            <person name="Kroon E.G."/>
            <person name="Ribeiro B."/>
            <person name="Bergier I."/>
            <person name="Seligmann H."/>
            <person name="Ghigo E."/>
            <person name="Colson P."/>
            <person name="Levasseur A."/>
            <person name="Kroemer G."/>
            <person name="Raoult D."/>
            <person name="La Scola B."/>
        </authorList>
    </citation>
    <scope>NUCLEOTIDE SEQUENCE [LARGE SCALE GENOMIC DNA]</scope>
    <source>
        <strain evidence="2">Soda lake</strain>
    </source>
</reference>
<dbReference type="KEGG" id="vg:80518863"/>
<keyword evidence="1" id="KW-1133">Transmembrane helix</keyword>
<evidence type="ECO:0000256" key="1">
    <source>
        <dbReference type="SAM" id="Phobius"/>
    </source>
</evidence>
<sequence length="305" mass="36196">MRIMHKKVTMKSKLLMRNNYCILVILYHEFNLTLMYNNSMKLILFLIIIAVIYFIATNIKVVHSTTFSSDEKKELDERNKVRTLLLSNHIRSTDGQNDNYQPKNIESFSQTNEYQVNDTYYNETIDSLPNATTLLDMIKDEFLDRQYSFNIPNLPVTTRNSNLGTKSKDKKYVLHIKNNIKEWNEVLTQKSSKKYINVDDVKPLFVKETESEFVITVNIRMYYLKRSLHLQATYYGKIDRNDDFMNDDTDTYILQLVQLKPISKNEFNQNFVAANNYTGPFMTMDEQMAYVNKINKMHENEEEYY</sequence>
<accession>A0A6N1NLS8</accession>